<keyword evidence="4" id="KW-0274">FAD</keyword>
<keyword evidence="7 8" id="KW-0503">Monooxygenase</keyword>
<dbReference type="PRINTS" id="PR00370">
    <property type="entry name" value="FMOXYGENASE"/>
</dbReference>
<evidence type="ECO:0000256" key="2">
    <source>
        <dbReference type="ARBA" id="ARBA00009183"/>
    </source>
</evidence>
<dbReference type="EMBL" id="FJOG01000008">
    <property type="protein sequence ID" value="CZR56739.1"/>
    <property type="molecule type" value="Genomic_DNA"/>
</dbReference>
<evidence type="ECO:0000256" key="6">
    <source>
        <dbReference type="ARBA" id="ARBA00023002"/>
    </source>
</evidence>
<comment type="cofactor">
    <cofactor evidence="1">
        <name>FAD</name>
        <dbReference type="ChEBI" id="CHEBI:57692"/>
    </cofactor>
</comment>
<keyword evidence="5" id="KW-0521">NADP</keyword>
<gene>
    <name evidence="8" type="ORF">PAC_06628</name>
</gene>
<dbReference type="InterPro" id="IPR050346">
    <property type="entry name" value="FMO-like"/>
</dbReference>
<dbReference type="PANTHER" id="PTHR23023">
    <property type="entry name" value="DIMETHYLANILINE MONOOXYGENASE"/>
    <property type="match status" value="1"/>
</dbReference>
<accession>A0A1L7WVE0</accession>
<dbReference type="InterPro" id="IPR036188">
    <property type="entry name" value="FAD/NAD-bd_sf"/>
</dbReference>
<name>A0A1L7WVE0_9HELO</name>
<keyword evidence="3" id="KW-0285">Flavoprotein</keyword>
<dbReference type="AlphaFoldDB" id="A0A1L7WVE0"/>
<evidence type="ECO:0000256" key="3">
    <source>
        <dbReference type="ARBA" id="ARBA00022630"/>
    </source>
</evidence>
<dbReference type="InterPro" id="IPR000960">
    <property type="entry name" value="Flavin_mOase"/>
</dbReference>
<evidence type="ECO:0000313" key="9">
    <source>
        <dbReference type="Proteomes" id="UP000184330"/>
    </source>
</evidence>
<evidence type="ECO:0000256" key="7">
    <source>
        <dbReference type="ARBA" id="ARBA00023033"/>
    </source>
</evidence>
<dbReference type="Gene3D" id="3.50.50.60">
    <property type="entry name" value="FAD/NAD(P)-binding domain"/>
    <property type="match status" value="2"/>
</dbReference>
<keyword evidence="9" id="KW-1185">Reference proteome</keyword>
<evidence type="ECO:0000256" key="5">
    <source>
        <dbReference type="ARBA" id="ARBA00022857"/>
    </source>
</evidence>
<sequence length="471" mass="52805">MGSILRPNGPFNVKRIAVIGAGPTGLAAAKYLVAEKAFDKVDVYEQQAEVGGVWNYTPSLAERVPVPQTTPRVPPEKPIWPKGATAPIFSNPMYERLNTNIPKNLMQFSDQDFPSESLLYPTREDVQEYLIKYSHEIRHLISFSTQVEDITLTKMEDQDRWTLLAKSTITEEKSHKEYDAIVVASGHYSVPWIPNVPGIAEFNTAYPSVISHSKIYRSPDSFADKKVIVVGNAASGLDIGNQISVVCKEPLLNSVTAPAELPIGVKNKVEVPAIAEYLVDGRGVRFEDGRVEKDIDAIVYCTGYLYSFPFFKSLDPPLVTTGRRTIGLWQQLFNIAHSTLAFTALGQKIIPFPMSEAQGAAIAKVWSNNLELLSTEEMENWEKSRVEELGEGTAFHVYGYPKDADYINYLHDWVMTADNGFSKEPPFWDEKMRWLRSIYIDVKGKFYETGGKAKTLAELGFEFDNRAEAKL</sequence>
<dbReference type="GO" id="GO:0050661">
    <property type="term" value="F:NADP binding"/>
    <property type="evidence" value="ECO:0007669"/>
    <property type="project" value="InterPro"/>
</dbReference>
<evidence type="ECO:0000256" key="1">
    <source>
        <dbReference type="ARBA" id="ARBA00001974"/>
    </source>
</evidence>
<comment type="similarity">
    <text evidence="2">Belongs to the FMO family.</text>
</comment>
<evidence type="ECO:0000313" key="8">
    <source>
        <dbReference type="EMBL" id="CZR56739.1"/>
    </source>
</evidence>
<dbReference type="Proteomes" id="UP000184330">
    <property type="component" value="Unassembled WGS sequence"/>
</dbReference>
<dbReference type="PIRSF" id="PIRSF000332">
    <property type="entry name" value="FMO"/>
    <property type="match status" value="1"/>
</dbReference>
<dbReference type="GO" id="GO:0004499">
    <property type="term" value="F:N,N-dimethylaniline monooxygenase activity"/>
    <property type="evidence" value="ECO:0007669"/>
    <property type="project" value="InterPro"/>
</dbReference>
<dbReference type="FunFam" id="3.50.50.60:FF:000138">
    <property type="entry name" value="Flavin-containing monooxygenase"/>
    <property type="match status" value="1"/>
</dbReference>
<organism evidence="8 9">
    <name type="scientific">Phialocephala subalpina</name>
    <dbReference type="NCBI Taxonomy" id="576137"/>
    <lineage>
        <taxon>Eukaryota</taxon>
        <taxon>Fungi</taxon>
        <taxon>Dikarya</taxon>
        <taxon>Ascomycota</taxon>
        <taxon>Pezizomycotina</taxon>
        <taxon>Leotiomycetes</taxon>
        <taxon>Helotiales</taxon>
        <taxon>Mollisiaceae</taxon>
        <taxon>Phialocephala</taxon>
        <taxon>Phialocephala fortinii species complex</taxon>
    </lineage>
</organism>
<evidence type="ECO:0000256" key="4">
    <source>
        <dbReference type="ARBA" id="ARBA00022827"/>
    </source>
</evidence>
<dbReference type="SUPFAM" id="SSF51905">
    <property type="entry name" value="FAD/NAD(P)-binding domain"/>
    <property type="match status" value="2"/>
</dbReference>
<reference evidence="8 9" key="1">
    <citation type="submission" date="2016-03" db="EMBL/GenBank/DDBJ databases">
        <authorList>
            <person name="Ploux O."/>
        </authorList>
    </citation>
    <scope>NUCLEOTIDE SEQUENCE [LARGE SCALE GENOMIC DNA]</scope>
    <source>
        <strain evidence="8 9">UAMH 11012</strain>
    </source>
</reference>
<protein>
    <submittedName>
        <fullName evidence="8">Related to flavin-containing monooxygenase</fullName>
    </submittedName>
</protein>
<dbReference type="Pfam" id="PF13450">
    <property type="entry name" value="NAD_binding_8"/>
    <property type="match status" value="1"/>
</dbReference>
<dbReference type="InterPro" id="IPR020946">
    <property type="entry name" value="Flavin_mOase-like"/>
</dbReference>
<dbReference type="Pfam" id="PF00743">
    <property type="entry name" value="FMO-like"/>
    <property type="match status" value="2"/>
</dbReference>
<proteinExistence type="inferred from homology"/>
<dbReference type="GO" id="GO:0050660">
    <property type="term" value="F:flavin adenine dinucleotide binding"/>
    <property type="evidence" value="ECO:0007669"/>
    <property type="project" value="InterPro"/>
</dbReference>
<keyword evidence="6" id="KW-0560">Oxidoreductase</keyword>
<dbReference type="OrthoDB" id="66881at2759"/>